<dbReference type="Proteomes" id="UP000821853">
    <property type="component" value="Chromosome 5"/>
</dbReference>
<proteinExistence type="predicted"/>
<reference evidence="1 2" key="1">
    <citation type="journal article" date="2020" name="Cell">
        <title>Large-Scale Comparative Analyses of Tick Genomes Elucidate Their Genetic Diversity and Vector Capacities.</title>
        <authorList>
            <consortium name="Tick Genome and Microbiome Consortium (TIGMIC)"/>
            <person name="Jia N."/>
            <person name="Wang J."/>
            <person name="Shi W."/>
            <person name="Du L."/>
            <person name="Sun Y."/>
            <person name="Zhan W."/>
            <person name="Jiang J.F."/>
            <person name="Wang Q."/>
            <person name="Zhang B."/>
            <person name="Ji P."/>
            <person name="Bell-Sakyi L."/>
            <person name="Cui X.M."/>
            <person name="Yuan T.T."/>
            <person name="Jiang B.G."/>
            <person name="Yang W.F."/>
            <person name="Lam T.T."/>
            <person name="Chang Q.C."/>
            <person name="Ding S.J."/>
            <person name="Wang X.J."/>
            <person name="Zhu J.G."/>
            <person name="Ruan X.D."/>
            <person name="Zhao L."/>
            <person name="Wei J.T."/>
            <person name="Ye R.Z."/>
            <person name="Que T.C."/>
            <person name="Du C.H."/>
            <person name="Zhou Y.H."/>
            <person name="Cheng J.X."/>
            <person name="Dai P.F."/>
            <person name="Guo W.B."/>
            <person name="Han X.H."/>
            <person name="Huang E.J."/>
            <person name="Li L.F."/>
            <person name="Wei W."/>
            <person name="Gao Y.C."/>
            <person name="Liu J.Z."/>
            <person name="Shao H.Z."/>
            <person name="Wang X."/>
            <person name="Wang C.C."/>
            <person name="Yang T.C."/>
            <person name="Huo Q.B."/>
            <person name="Li W."/>
            <person name="Chen H.Y."/>
            <person name="Chen S.E."/>
            <person name="Zhou L.G."/>
            <person name="Ni X.B."/>
            <person name="Tian J.H."/>
            <person name="Sheng Y."/>
            <person name="Liu T."/>
            <person name="Pan Y.S."/>
            <person name="Xia L.Y."/>
            <person name="Li J."/>
            <person name="Zhao F."/>
            <person name="Cao W.C."/>
        </authorList>
    </citation>
    <scope>NUCLEOTIDE SEQUENCE [LARGE SCALE GENOMIC DNA]</scope>
    <source>
        <strain evidence="1">HaeL-2018</strain>
    </source>
</reference>
<organism evidence="1 2">
    <name type="scientific">Haemaphysalis longicornis</name>
    <name type="common">Bush tick</name>
    <dbReference type="NCBI Taxonomy" id="44386"/>
    <lineage>
        <taxon>Eukaryota</taxon>
        <taxon>Metazoa</taxon>
        <taxon>Ecdysozoa</taxon>
        <taxon>Arthropoda</taxon>
        <taxon>Chelicerata</taxon>
        <taxon>Arachnida</taxon>
        <taxon>Acari</taxon>
        <taxon>Parasitiformes</taxon>
        <taxon>Ixodida</taxon>
        <taxon>Ixodoidea</taxon>
        <taxon>Ixodidae</taxon>
        <taxon>Haemaphysalinae</taxon>
        <taxon>Haemaphysalis</taxon>
    </lineage>
</organism>
<protein>
    <submittedName>
        <fullName evidence="1">Uncharacterized protein</fullName>
    </submittedName>
</protein>
<dbReference type="OrthoDB" id="6931295at2759"/>
<sequence>MPIKGAFGTLKTIRCRLGVISACYSSTQSHTTGAARKRHTVNGYEALPAGNIRRVIHVIQDIPPYDLRQHLRCSAAKIIAARPQGKKNPVHVTFNAPSLRRTVHISSVVTRAFPYKPRNLVCHACHQMGHNMAFVQTIPRPNLPRVVWRQSKTTSVRLHYLAPIAMVRISLLIRHARLVKKPRNQRLNGSSTLRKLDMKCLHAQTLA</sequence>
<comment type="caution">
    <text evidence="1">The sequence shown here is derived from an EMBL/GenBank/DDBJ whole genome shotgun (WGS) entry which is preliminary data.</text>
</comment>
<name>A0A9J6GK96_HAELO</name>
<evidence type="ECO:0000313" key="1">
    <source>
        <dbReference type="EMBL" id="KAH9374880.1"/>
    </source>
</evidence>
<evidence type="ECO:0000313" key="2">
    <source>
        <dbReference type="Proteomes" id="UP000821853"/>
    </source>
</evidence>
<dbReference type="AlphaFoldDB" id="A0A9J6GK96"/>
<gene>
    <name evidence="1" type="ORF">HPB48_018119</name>
</gene>
<accession>A0A9J6GK96</accession>
<dbReference type="EMBL" id="JABSTR010000007">
    <property type="protein sequence ID" value="KAH9374880.1"/>
    <property type="molecule type" value="Genomic_DNA"/>
</dbReference>
<keyword evidence="2" id="KW-1185">Reference proteome</keyword>
<dbReference type="VEuPathDB" id="VectorBase:HLOH_041491"/>